<comment type="caution">
    <text evidence="6">The sequence shown here is derived from an EMBL/GenBank/DDBJ whole genome shotgun (WGS) entry which is preliminary data.</text>
</comment>
<evidence type="ECO:0000256" key="2">
    <source>
        <dbReference type="ARBA" id="ARBA00022723"/>
    </source>
</evidence>
<name>A0A9D2JFS7_9ACTN</name>
<evidence type="ECO:0000259" key="5">
    <source>
        <dbReference type="Pfam" id="PF13470"/>
    </source>
</evidence>
<dbReference type="SUPFAM" id="SSF88723">
    <property type="entry name" value="PIN domain-like"/>
    <property type="match status" value="1"/>
</dbReference>
<reference evidence="6" key="2">
    <citation type="submission" date="2021-04" db="EMBL/GenBank/DDBJ databases">
        <authorList>
            <person name="Gilroy R."/>
        </authorList>
    </citation>
    <scope>NUCLEOTIDE SEQUENCE</scope>
    <source>
        <strain evidence="6">ChiHjej12B11-14209</strain>
    </source>
</reference>
<evidence type="ECO:0000313" key="7">
    <source>
        <dbReference type="Proteomes" id="UP000824062"/>
    </source>
</evidence>
<dbReference type="GO" id="GO:0046872">
    <property type="term" value="F:metal ion binding"/>
    <property type="evidence" value="ECO:0007669"/>
    <property type="project" value="UniProtKB-KW"/>
</dbReference>
<gene>
    <name evidence="6" type="ORF">IAA19_08630</name>
</gene>
<dbReference type="Pfam" id="PF13470">
    <property type="entry name" value="PIN_3"/>
    <property type="match status" value="1"/>
</dbReference>
<evidence type="ECO:0000313" key="6">
    <source>
        <dbReference type="EMBL" id="HIZ47064.1"/>
    </source>
</evidence>
<proteinExistence type="predicted"/>
<dbReference type="InterPro" id="IPR002716">
    <property type="entry name" value="PIN_dom"/>
</dbReference>
<dbReference type="Gene3D" id="3.40.50.1010">
    <property type="entry name" value="5'-nuclease"/>
    <property type="match status" value="1"/>
</dbReference>
<reference evidence="6" key="1">
    <citation type="journal article" date="2021" name="PeerJ">
        <title>Extensive microbial diversity within the chicken gut microbiome revealed by metagenomics and culture.</title>
        <authorList>
            <person name="Gilroy R."/>
            <person name="Ravi A."/>
            <person name="Getino M."/>
            <person name="Pursley I."/>
            <person name="Horton D.L."/>
            <person name="Alikhan N.F."/>
            <person name="Baker D."/>
            <person name="Gharbi K."/>
            <person name="Hall N."/>
            <person name="Watson M."/>
            <person name="Adriaenssens E.M."/>
            <person name="Foster-Nyarko E."/>
            <person name="Jarju S."/>
            <person name="Secka A."/>
            <person name="Antonio M."/>
            <person name="Oren A."/>
            <person name="Chaudhuri R.R."/>
            <person name="La Ragione R."/>
            <person name="Hildebrand F."/>
            <person name="Pallen M.J."/>
        </authorList>
    </citation>
    <scope>NUCLEOTIDE SEQUENCE</scope>
    <source>
        <strain evidence="6">ChiHjej12B11-14209</strain>
    </source>
</reference>
<dbReference type="AlphaFoldDB" id="A0A9D2JFS7"/>
<keyword evidence="3" id="KW-0378">Hydrolase</keyword>
<sequence>MTRVLIDTNVLIDLVSASRPAHGKTVSAVRSLLVADDVEGCILSSSLKDVYYVYCRHYGDEAAAREAIRELRRMFVPLNLTTQVIDAALDSDEPDFEDSIVRAAAELAECAYLLTRDAPAFSGARFEKIDAAGLCDLLARR</sequence>
<dbReference type="Proteomes" id="UP000824062">
    <property type="component" value="Unassembled WGS sequence"/>
</dbReference>
<keyword evidence="1" id="KW-0540">Nuclease</keyword>
<organism evidence="6 7">
    <name type="scientific">Candidatus Olsenella pullistercoris</name>
    <dbReference type="NCBI Taxonomy" id="2838712"/>
    <lineage>
        <taxon>Bacteria</taxon>
        <taxon>Bacillati</taxon>
        <taxon>Actinomycetota</taxon>
        <taxon>Coriobacteriia</taxon>
        <taxon>Coriobacteriales</taxon>
        <taxon>Atopobiaceae</taxon>
        <taxon>Olsenella</taxon>
    </lineage>
</organism>
<dbReference type="EMBL" id="DXBM01000072">
    <property type="protein sequence ID" value="HIZ47064.1"/>
    <property type="molecule type" value="Genomic_DNA"/>
</dbReference>
<dbReference type="InterPro" id="IPR029060">
    <property type="entry name" value="PIN-like_dom_sf"/>
</dbReference>
<evidence type="ECO:0000256" key="3">
    <source>
        <dbReference type="ARBA" id="ARBA00022801"/>
    </source>
</evidence>
<dbReference type="GO" id="GO:0004518">
    <property type="term" value="F:nuclease activity"/>
    <property type="evidence" value="ECO:0007669"/>
    <property type="project" value="UniProtKB-KW"/>
</dbReference>
<evidence type="ECO:0000256" key="1">
    <source>
        <dbReference type="ARBA" id="ARBA00022722"/>
    </source>
</evidence>
<accession>A0A9D2JFS7</accession>
<dbReference type="GO" id="GO:0016787">
    <property type="term" value="F:hydrolase activity"/>
    <property type="evidence" value="ECO:0007669"/>
    <property type="project" value="UniProtKB-KW"/>
</dbReference>
<evidence type="ECO:0000256" key="4">
    <source>
        <dbReference type="ARBA" id="ARBA00022842"/>
    </source>
</evidence>
<protein>
    <submittedName>
        <fullName evidence="6">PIN domain-containing protein</fullName>
    </submittedName>
</protein>
<keyword evidence="4" id="KW-0460">Magnesium</keyword>
<keyword evidence="2" id="KW-0479">Metal-binding</keyword>
<feature type="domain" description="PIN" evidence="5">
    <location>
        <begin position="3"/>
        <end position="117"/>
    </location>
</feature>